<dbReference type="Pfam" id="PF00359">
    <property type="entry name" value="PTS_EIIA_2"/>
    <property type="match status" value="1"/>
</dbReference>
<evidence type="ECO:0000259" key="6">
    <source>
        <dbReference type="PROSITE" id="PS51094"/>
    </source>
</evidence>
<dbReference type="InterPro" id="IPR013196">
    <property type="entry name" value="HTH_11"/>
</dbReference>
<dbReference type="SUPFAM" id="SSF63520">
    <property type="entry name" value="PTS-regulatory domain, PRD"/>
    <property type="match status" value="2"/>
</dbReference>
<keyword evidence="4" id="KW-0010">Activator</keyword>
<dbReference type="EMBL" id="SLVV01000012">
    <property type="protein sequence ID" value="TCN21398.1"/>
    <property type="molecule type" value="Genomic_DNA"/>
</dbReference>
<gene>
    <name evidence="9" type="ORF">EV146_11279</name>
</gene>
<dbReference type="CDD" id="cd05568">
    <property type="entry name" value="PTS_IIB_bgl_like"/>
    <property type="match status" value="1"/>
</dbReference>
<dbReference type="InterPro" id="IPR007737">
    <property type="entry name" value="Mga_HTH"/>
</dbReference>
<comment type="caution">
    <text evidence="9">The sequence shown here is derived from an EMBL/GenBank/DDBJ whole genome shotgun (WGS) entry which is preliminary data.</text>
</comment>
<evidence type="ECO:0000256" key="1">
    <source>
        <dbReference type="ARBA" id="ARBA00022679"/>
    </source>
</evidence>
<keyword evidence="5" id="KW-0804">Transcription</keyword>
<keyword evidence="2" id="KW-0677">Repeat</keyword>
<dbReference type="Pfam" id="PF00874">
    <property type="entry name" value="PRD"/>
    <property type="match status" value="2"/>
</dbReference>
<dbReference type="PANTHER" id="PTHR30185:SF13">
    <property type="entry name" value="LICABCH OPERON REGULATOR-RELATED"/>
    <property type="match status" value="1"/>
</dbReference>
<accession>A0A4R2B452</accession>
<dbReference type="AlphaFoldDB" id="A0A4R2B452"/>
<evidence type="ECO:0000256" key="5">
    <source>
        <dbReference type="ARBA" id="ARBA00023163"/>
    </source>
</evidence>
<feature type="domain" description="PRD" evidence="8">
    <location>
        <begin position="302"/>
        <end position="409"/>
    </location>
</feature>
<dbReference type="PANTHER" id="PTHR30185">
    <property type="entry name" value="CRYPTIC BETA-GLUCOSIDE BGL OPERON ANTITERMINATOR"/>
    <property type="match status" value="1"/>
</dbReference>
<dbReference type="RefSeq" id="WP_132010481.1">
    <property type="nucleotide sequence ID" value="NZ_JABUHM010000014.1"/>
</dbReference>
<proteinExistence type="predicted"/>
<dbReference type="PROSITE" id="PS51099">
    <property type="entry name" value="PTS_EIIB_TYPE_2"/>
    <property type="match status" value="1"/>
</dbReference>
<evidence type="ECO:0000313" key="10">
    <source>
        <dbReference type="Proteomes" id="UP000295689"/>
    </source>
</evidence>
<dbReference type="PROSITE" id="PS51372">
    <property type="entry name" value="PRD_2"/>
    <property type="match status" value="2"/>
</dbReference>
<organism evidence="9 10">
    <name type="scientific">Mesobacillus foraminis</name>
    <dbReference type="NCBI Taxonomy" id="279826"/>
    <lineage>
        <taxon>Bacteria</taxon>
        <taxon>Bacillati</taxon>
        <taxon>Bacillota</taxon>
        <taxon>Bacilli</taxon>
        <taxon>Bacillales</taxon>
        <taxon>Bacillaceae</taxon>
        <taxon>Mesobacillus</taxon>
    </lineage>
</organism>
<dbReference type="GO" id="GO:0006355">
    <property type="term" value="P:regulation of DNA-templated transcription"/>
    <property type="evidence" value="ECO:0007669"/>
    <property type="project" value="InterPro"/>
</dbReference>
<evidence type="ECO:0000259" key="7">
    <source>
        <dbReference type="PROSITE" id="PS51099"/>
    </source>
</evidence>
<evidence type="ECO:0000256" key="3">
    <source>
        <dbReference type="ARBA" id="ARBA00023015"/>
    </source>
</evidence>
<dbReference type="Pfam" id="PF05043">
    <property type="entry name" value="Mga"/>
    <property type="match status" value="1"/>
</dbReference>
<feature type="domain" description="PTS EIIB type-2" evidence="7">
    <location>
        <begin position="413"/>
        <end position="504"/>
    </location>
</feature>
<dbReference type="InterPro" id="IPR013011">
    <property type="entry name" value="PTS_EIIB_2"/>
</dbReference>
<dbReference type="CDD" id="cd00211">
    <property type="entry name" value="PTS_IIA_fru"/>
    <property type="match status" value="1"/>
</dbReference>
<keyword evidence="1" id="KW-0808">Transferase</keyword>
<name>A0A4R2B452_9BACI</name>
<keyword evidence="3" id="KW-0805">Transcription regulation</keyword>
<dbReference type="InterPro" id="IPR036095">
    <property type="entry name" value="PTS_EIIB-like_sf"/>
</dbReference>
<evidence type="ECO:0000256" key="4">
    <source>
        <dbReference type="ARBA" id="ARBA00023159"/>
    </source>
</evidence>
<protein>
    <submittedName>
        <fullName evidence="9">Lichenan operon transcriptional antiterminator</fullName>
    </submittedName>
</protein>
<dbReference type="GO" id="GO:0009401">
    <property type="term" value="P:phosphoenolpyruvate-dependent sugar phosphotransferase system"/>
    <property type="evidence" value="ECO:0007669"/>
    <property type="project" value="InterPro"/>
</dbReference>
<dbReference type="InterPro" id="IPR036634">
    <property type="entry name" value="PRD_sf"/>
</dbReference>
<dbReference type="SUPFAM" id="SSF46785">
    <property type="entry name" value="Winged helix' DNA-binding domain"/>
    <property type="match status" value="2"/>
</dbReference>
<dbReference type="Gene3D" id="3.40.50.2300">
    <property type="match status" value="1"/>
</dbReference>
<dbReference type="PROSITE" id="PS51094">
    <property type="entry name" value="PTS_EIIA_TYPE_2"/>
    <property type="match status" value="1"/>
</dbReference>
<dbReference type="Gene3D" id="3.40.930.10">
    <property type="entry name" value="Mannitol-specific EII, Chain A"/>
    <property type="match status" value="1"/>
</dbReference>
<dbReference type="InterPro" id="IPR016152">
    <property type="entry name" value="PTrfase/Anion_transptr"/>
</dbReference>
<dbReference type="GO" id="GO:0008982">
    <property type="term" value="F:protein-N(PI)-phosphohistidine-sugar phosphotransferase activity"/>
    <property type="evidence" value="ECO:0007669"/>
    <property type="project" value="InterPro"/>
</dbReference>
<dbReference type="InterPro" id="IPR011608">
    <property type="entry name" value="PRD"/>
</dbReference>
<dbReference type="InterPro" id="IPR036388">
    <property type="entry name" value="WH-like_DNA-bd_sf"/>
</dbReference>
<dbReference type="Pfam" id="PF08279">
    <property type="entry name" value="HTH_11"/>
    <property type="match status" value="1"/>
</dbReference>
<dbReference type="Gene3D" id="1.10.10.10">
    <property type="entry name" value="Winged helix-like DNA-binding domain superfamily/Winged helix DNA-binding domain"/>
    <property type="match status" value="2"/>
</dbReference>
<dbReference type="InterPro" id="IPR050661">
    <property type="entry name" value="BglG_antiterminators"/>
</dbReference>
<dbReference type="InterPro" id="IPR036390">
    <property type="entry name" value="WH_DNA-bd_sf"/>
</dbReference>
<dbReference type="SUPFAM" id="SSF52794">
    <property type="entry name" value="PTS system IIB component-like"/>
    <property type="match status" value="1"/>
</dbReference>
<dbReference type="Proteomes" id="UP000295689">
    <property type="component" value="Unassembled WGS sequence"/>
</dbReference>
<dbReference type="SUPFAM" id="SSF55804">
    <property type="entry name" value="Phoshotransferase/anion transport protein"/>
    <property type="match status" value="1"/>
</dbReference>
<sequence>MLSARMTAILRELMRAKTFVTGEYLANLIQVSSRTIRNEFKELETLLASNGGVLKSIRGTGYQLVVTDENKFRSFLQANLDETVPGEQAAPTMPEERVHFLIKRLLLAEGYLKIDELADEMFVSKSTIQNDLRDVKKILEKYKIMLDKRPNYGQKLKGDELNLRFCMSEYVFNRIGTHPAINNIGVSILTEAELGDIREIILAQINPAGIVLSDVGLNNLVIHIAIAYKRIQNGNYVSLSQKELDEVTKQKEYRVAAAIIGEIASKLDVVFPVSEIAYIAIHLLGTRMTVSPSLEEESTENVVEPQLQDLTRKILDLVDKKLSLGISQDLELITALCLHLKPAINRFRYEMNLRNPMLAEIKENYPIAFEAGVIAGTVIKDELEIEINEHEIGYIALHSGAAMERRKMANQPKNCLIVCASGMGSARLLSYKLQSEFGSKLNIIGTSEYYKLRETPLHNIDLIISTIPIRDSLPIPVVKVNTFLGGKDLKKIEEAIRAVKDQRADFIREDLVFLQKNLDTQEEVITFLVGKMEELELVNESFVHSVKEREALSPTSFGNLVAIPHPMAPVTDYTFLAICTLQKPVKWGDKRVQFICLLSVEKDSTGEFKELYDLLWNVVDDVDKVHRLLKCTDYLEFRSIFLKEKI</sequence>
<dbReference type="InterPro" id="IPR002178">
    <property type="entry name" value="PTS_EIIA_type-2_dom"/>
</dbReference>
<reference evidence="9 10" key="1">
    <citation type="journal article" date="2015" name="Stand. Genomic Sci.">
        <title>Genomic Encyclopedia of Bacterial and Archaeal Type Strains, Phase III: the genomes of soil and plant-associated and newly described type strains.</title>
        <authorList>
            <person name="Whitman W.B."/>
            <person name="Woyke T."/>
            <person name="Klenk H.P."/>
            <person name="Zhou Y."/>
            <person name="Lilburn T.G."/>
            <person name="Beck B.J."/>
            <person name="De Vos P."/>
            <person name="Vandamme P."/>
            <person name="Eisen J.A."/>
            <person name="Garrity G."/>
            <person name="Hugenholtz P."/>
            <person name="Kyrpides N.C."/>
        </authorList>
    </citation>
    <scope>NUCLEOTIDE SEQUENCE [LARGE SCALE GENOMIC DNA]</scope>
    <source>
        <strain evidence="9 10">CV53</strain>
    </source>
</reference>
<feature type="domain" description="PTS EIIA type-2" evidence="6">
    <location>
        <begin position="505"/>
        <end position="644"/>
    </location>
</feature>
<keyword evidence="10" id="KW-1185">Reference proteome</keyword>
<evidence type="ECO:0000313" key="9">
    <source>
        <dbReference type="EMBL" id="TCN21398.1"/>
    </source>
</evidence>
<dbReference type="Gene3D" id="1.10.1790.10">
    <property type="entry name" value="PRD domain"/>
    <property type="match status" value="2"/>
</dbReference>
<evidence type="ECO:0000256" key="2">
    <source>
        <dbReference type="ARBA" id="ARBA00022737"/>
    </source>
</evidence>
<feature type="domain" description="PRD" evidence="8">
    <location>
        <begin position="188"/>
        <end position="293"/>
    </location>
</feature>
<evidence type="ECO:0000259" key="8">
    <source>
        <dbReference type="PROSITE" id="PS51372"/>
    </source>
</evidence>